<feature type="compositionally biased region" description="Polar residues" evidence="2">
    <location>
        <begin position="309"/>
        <end position="318"/>
    </location>
</feature>
<evidence type="ECO:0000313" key="3">
    <source>
        <dbReference type="EMBL" id="OQR84507.1"/>
    </source>
</evidence>
<accession>A0A1V9YFT4</accession>
<dbReference type="Gene3D" id="6.10.250.3110">
    <property type="match status" value="1"/>
</dbReference>
<dbReference type="EMBL" id="JNBR01001854">
    <property type="protein sequence ID" value="OQR84507.1"/>
    <property type="molecule type" value="Genomic_DNA"/>
</dbReference>
<feature type="region of interest" description="Disordered" evidence="2">
    <location>
        <begin position="104"/>
        <end position="127"/>
    </location>
</feature>
<gene>
    <name evidence="3" type="ORF">ACHHYP_20666</name>
</gene>
<keyword evidence="4" id="KW-1185">Reference proteome</keyword>
<dbReference type="OrthoDB" id="72933at2759"/>
<name>A0A1V9YFT4_ACHHY</name>
<protein>
    <submittedName>
        <fullName evidence="3">Uncharacterized protein</fullName>
    </submittedName>
</protein>
<sequence length="318" mass="35017">MASSVHEALQASGEEVEIVRAVIRWGEQKATSTYSSANDLPVVGHLLSATESVAKRVNADRWFGSLYEYVDPVATKIDHTLSRHVLNSLGLRVQTADAPKSRSIHITKAQPPQPVADAAATDKPAKDETKELQIELETLRTVLRMIRQENQSLRSLETELEVLRSTLKRFHDENEELLQSNTAASIKVRHLESEISALHATIAAVRAEAATMRDEACSVEARSKTLEAELDGLRGALTDLELKNAKLQQELIDVHTYRDSAAGQTMSELEELLAASNVQNALLEAENKKLRVSLQKTRSGAQKQKGLARTQSMNLTGL</sequence>
<evidence type="ECO:0000313" key="4">
    <source>
        <dbReference type="Proteomes" id="UP000243579"/>
    </source>
</evidence>
<feature type="region of interest" description="Disordered" evidence="2">
    <location>
        <begin position="294"/>
        <end position="318"/>
    </location>
</feature>
<evidence type="ECO:0000256" key="2">
    <source>
        <dbReference type="SAM" id="MobiDB-lite"/>
    </source>
</evidence>
<feature type="coiled-coil region" evidence="1">
    <location>
        <begin position="129"/>
        <end position="286"/>
    </location>
</feature>
<keyword evidence="1" id="KW-0175">Coiled coil</keyword>
<dbReference type="Proteomes" id="UP000243579">
    <property type="component" value="Unassembled WGS sequence"/>
</dbReference>
<organism evidence="3 4">
    <name type="scientific">Achlya hypogyna</name>
    <name type="common">Oomycete</name>
    <name type="synonym">Protoachlya hypogyna</name>
    <dbReference type="NCBI Taxonomy" id="1202772"/>
    <lineage>
        <taxon>Eukaryota</taxon>
        <taxon>Sar</taxon>
        <taxon>Stramenopiles</taxon>
        <taxon>Oomycota</taxon>
        <taxon>Saprolegniomycetes</taxon>
        <taxon>Saprolegniales</taxon>
        <taxon>Achlyaceae</taxon>
        <taxon>Achlya</taxon>
    </lineage>
</organism>
<proteinExistence type="predicted"/>
<dbReference type="AlphaFoldDB" id="A0A1V9YFT4"/>
<reference evidence="3 4" key="1">
    <citation type="journal article" date="2014" name="Genome Biol. Evol.">
        <title>The secreted proteins of Achlya hypogyna and Thraustotheca clavata identify the ancestral oomycete secretome and reveal gene acquisitions by horizontal gene transfer.</title>
        <authorList>
            <person name="Misner I."/>
            <person name="Blouin N."/>
            <person name="Leonard G."/>
            <person name="Richards T.A."/>
            <person name="Lane C.E."/>
        </authorList>
    </citation>
    <scope>NUCLEOTIDE SEQUENCE [LARGE SCALE GENOMIC DNA]</scope>
    <source>
        <strain evidence="3 4">ATCC 48635</strain>
    </source>
</reference>
<evidence type="ECO:0000256" key="1">
    <source>
        <dbReference type="SAM" id="Coils"/>
    </source>
</evidence>
<comment type="caution">
    <text evidence="3">The sequence shown here is derived from an EMBL/GenBank/DDBJ whole genome shotgun (WGS) entry which is preliminary data.</text>
</comment>